<evidence type="ECO:0000313" key="2">
    <source>
        <dbReference type="EMBL" id="RVU29071.1"/>
    </source>
</evidence>
<dbReference type="SUPFAM" id="SSF52980">
    <property type="entry name" value="Restriction endonuclease-like"/>
    <property type="match status" value="1"/>
</dbReference>
<evidence type="ECO:0000259" key="1">
    <source>
        <dbReference type="Pfam" id="PF04471"/>
    </source>
</evidence>
<keyword evidence="2" id="KW-0255">Endonuclease</keyword>
<reference evidence="2 3" key="1">
    <citation type="submission" date="2019-01" db="EMBL/GenBank/DDBJ databases">
        <title>Genome sequences of Streptomyces and Rhizobium isolates collected from root and soil.</title>
        <authorList>
            <person name="Chhettri S."/>
            <person name="Sevigny J.L."/>
            <person name="Sen A."/>
            <person name="Ennis N."/>
            <person name="Tisa L."/>
        </authorList>
    </citation>
    <scope>NUCLEOTIDE SEQUENCE [LARGE SCALE GENOMIC DNA]</scope>
    <source>
        <strain evidence="2 3">San01</strain>
    </source>
</reference>
<protein>
    <submittedName>
        <fullName evidence="2">Restriction endonuclease</fullName>
    </submittedName>
</protein>
<proteinExistence type="predicted"/>
<dbReference type="GO" id="GO:0003677">
    <property type="term" value="F:DNA binding"/>
    <property type="evidence" value="ECO:0007669"/>
    <property type="project" value="InterPro"/>
</dbReference>
<dbReference type="RefSeq" id="WP_127826657.1">
    <property type="nucleotide sequence ID" value="NZ_RZYA01000001.1"/>
</dbReference>
<dbReference type="GO" id="GO:0015666">
    <property type="term" value="F:restriction endodeoxyribonuclease activity"/>
    <property type="evidence" value="ECO:0007669"/>
    <property type="project" value="TreeGrafter"/>
</dbReference>
<dbReference type="GO" id="GO:0009307">
    <property type="term" value="P:DNA restriction-modification system"/>
    <property type="evidence" value="ECO:0007669"/>
    <property type="project" value="InterPro"/>
</dbReference>
<dbReference type="Pfam" id="PF04471">
    <property type="entry name" value="Mrr_cat"/>
    <property type="match status" value="1"/>
</dbReference>
<dbReference type="InterPro" id="IPR011856">
    <property type="entry name" value="tRNA_endonuc-like_dom_sf"/>
</dbReference>
<dbReference type="PANTHER" id="PTHR30015">
    <property type="entry name" value="MRR RESTRICTION SYSTEM PROTEIN"/>
    <property type="match status" value="1"/>
</dbReference>
<organism evidence="2 3">
    <name type="scientific">Streptomyces antnestii</name>
    <dbReference type="NCBI Taxonomy" id="2494256"/>
    <lineage>
        <taxon>Bacteria</taxon>
        <taxon>Bacillati</taxon>
        <taxon>Actinomycetota</taxon>
        <taxon>Actinomycetes</taxon>
        <taxon>Kitasatosporales</taxon>
        <taxon>Streptomycetaceae</taxon>
        <taxon>Streptomyces</taxon>
    </lineage>
</organism>
<dbReference type="InterPro" id="IPR052906">
    <property type="entry name" value="Type_IV_Methyl-Rstrct_Enzyme"/>
</dbReference>
<dbReference type="InterPro" id="IPR011335">
    <property type="entry name" value="Restrct_endonuc-II-like"/>
</dbReference>
<accession>A0A437Q3L7</accession>
<comment type="caution">
    <text evidence="2">The sequence shown here is derived from an EMBL/GenBank/DDBJ whole genome shotgun (WGS) entry which is preliminary data.</text>
</comment>
<keyword evidence="2" id="KW-0378">Hydrolase</keyword>
<dbReference type="InterPro" id="IPR007560">
    <property type="entry name" value="Restrct_endonuc_IV_Mrr"/>
</dbReference>
<dbReference type="PANTHER" id="PTHR30015:SF7">
    <property type="entry name" value="TYPE IV METHYL-DIRECTED RESTRICTION ENZYME ECOKMRR"/>
    <property type="match status" value="1"/>
</dbReference>
<dbReference type="Proteomes" id="UP000283128">
    <property type="component" value="Unassembled WGS sequence"/>
</dbReference>
<name>A0A437Q3L7_9ACTN</name>
<evidence type="ECO:0000313" key="3">
    <source>
        <dbReference type="Proteomes" id="UP000283128"/>
    </source>
</evidence>
<sequence>MNYHLAHPLSRRAGEPIPPELRDALIEETERGRPISLGYGLLYCGDHTPGAEHPCLLPIDRKRGCPLHGPPDSSPLFGSPKSTPNPPWRELVTATANTFELAALPFRQVELERRWHEWLEDWQRLELLTSRWLQQDHCTNIQGQGKPGDGGVDVVAQTPSGRIVAVQCKRYEDVVPASELKVFHYDTTLGWEHTSAWHSHHPPRPEHRIFLTTNWFTDPARRVAQQAGIHLVDGPALAVWCGFGFPLRNLLKIDHW</sequence>
<dbReference type="Gene3D" id="3.40.1350.10">
    <property type="match status" value="1"/>
</dbReference>
<feature type="domain" description="Restriction endonuclease type IV Mrr" evidence="1">
    <location>
        <begin position="121"/>
        <end position="241"/>
    </location>
</feature>
<keyword evidence="2" id="KW-0540">Nuclease</keyword>
<gene>
    <name evidence="2" type="ORF">EOT10_04415</name>
</gene>
<dbReference type="AlphaFoldDB" id="A0A437Q3L7"/>
<keyword evidence="3" id="KW-1185">Reference proteome</keyword>
<dbReference type="OrthoDB" id="3527311at2"/>
<dbReference type="EMBL" id="RZYA01000001">
    <property type="protein sequence ID" value="RVU29071.1"/>
    <property type="molecule type" value="Genomic_DNA"/>
</dbReference>